<protein>
    <recommendedName>
        <fullName evidence="2">Lipoprotein</fullName>
    </recommendedName>
</protein>
<reference evidence="1" key="1">
    <citation type="submission" date="2023-11" db="EMBL/GenBank/DDBJ databases">
        <title>Genome sequence of Cyanobacterium aponinum BCRC AL20115.</title>
        <authorList>
            <person name="Chang H.-Y."/>
            <person name="Lin K.-M."/>
            <person name="Hsueh H.-T."/>
            <person name="Chu H.-A."/>
            <person name="Kuo C.-H."/>
        </authorList>
    </citation>
    <scope>NUCLEOTIDE SEQUENCE</scope>
    <source>
        <strain evidence="1">AL20115</strain>
    </source>
</reference>
<evidence type="ECO:0008006" key="2">
    <source>
        <dbReference type="Google" id="ProtNLM"/>
    </source>
</evidence>
<gene>
    <name evidence="1" type="ORF">SAY89_12025</name>
</gene>
<sequence>MKRVAMFILGMGLIVGCSAKNPLEGRWVSDKEKTIAYGQSIGLPQAQIDLIEQLGGNVYLEVKGNRVTGASLDGSLEPKSSEAVYKNEGGVEQLSYSDGTQTYTYTVEGDCMWIAIPQLKEGMREYFCRVE</sequence>
<dbReference type="AlphaFoldDB" id="A0AAF1C0F5"/>
<dbReference type="PROSITE" id="PS51257">
    <property type="entry name" value="PROKAR_LIPOPROTEIN"/>
    <property type="match status" value="1"/>
</dbReference>
<organism evidence="1">
    <name type="scientific">Cyanobacterium aponinum AL20115</name>
    <dbReference type="NCBI Taxonomy" id="3090662"/>
    <lineage>
        <taxon>Bacteria</taxon>
        <taxon>Bacillati</taxon>
        <taxon>Cyanobacteriota</taxon>
        <taxon>Cyanophyceae</taxon>
        <taxon>Oscillatoriophycideae</taxon>
        <taxon>Chroococcales</taxon>
        <taxon>Geminocystaceae</taxon>
        <taxon>Cyanobacterium</taxon>
    </lineage>
</organism>
<name>A0AAF1C0F5_9CHRO</name>
<dbReference type="EMBL" id="CP138348">
    <property type="protein sequence ID" value="WPF87532.1"/>
    <property type="molecule type" value="Genomic_DNA"/>
</dbReference>
<dbReference type="RefSeq" id="WP_320001069.1">
    <property type="nucleotide sequence ID" value="NZ_CP138348.1"/>
</dbReference>
<evidence type="ECO:0000313" key="1">
    <source>
        <dbReference type="EMBL" id="WPF87532.1"/>
    </source>
</evidence>
<proteinExistence type="predicted"/>
<accession>A0AAF1C0F5</accession>